<reference evidence="1" key="1">
    <citation type="submission" date="2022-07" db="EMBL/GenBank/DDBJ databases">
        <title>Phylogenomic reconstructions and comparative analyses of Kickxellomycotina fungi.</title>
        <authorList>
            <person name="Reynolds N.K."/>
            <person name="Stajich J.E."/>
            <person name="Barry K."/>
            <person name="Grigoriev I.V."/>
            <person name="Crous P."/>
            <person name="Smith M.E."/>
        </authorList>
    </citation>
    <scope>NUCLEOTIDE SEQUENCE</scope>
    <source>
        <strain evidence="1">NRRL 5244</strain>
    </source>
</reference>
<keyword evidence="2" id="KW-1185">Reference proteome</keyword>
<dbReference type="EMBL" id="JANBPW010006013">
    <property type="protein sequence ID" value="KAJ1931417.1"/>
    <property type="molecule type" value="Genomic_DNA"/>
</dbReference>
<comment type="caution">
    <text evidence="1">The sequence shown here is derived from an EMBL/GenBank/DDBJ whole genome shotgun (WGS) entry which is preliminary data.</text>
</comment>
<protein>
    <submittedName>
        <fullName evidence="1">Transcription initiation factor IIB</fullName>
    </submittedName>
</protein>
<sequence>MDLPTQITQTACNLYQQASASSLQRGKSTDAVVATCIFLACRQEGAPRTFKEICALTRVPRKDIGRTFKLLKDKLGADAKGMEAGAFEGVCGQVEQES</sequence>
<evidence type="ECO:0000313" key="2">
    <source>
        <dbReference type="Proteomes" id="UP001150603"/>
    </source>
</evidence>
<dbReference type="Proteomes" id="UP001150603">
    <property type="component" value="Unassembled WGS sequence"/>
</dbReference>
<accession>A0ACC1IZE2</accession>
<organism evidence="1 2">
    <name type="scientific">Linderina macrospora</name>
    <dbReference type="NCBI Taxonomy" id="4868"/>
    <lineage>
        <taxon>Eukaryota</taxon>
        <taxon>Fungi</taxon>
        <taxon>Fungi incertae sedis</taxon>
        <taxon>Zoopagomycota</taxon>
        <taxon>Kickxellomycotina</taxon>
        <taxon>Kickxellomycetes</taxon>
        <taxon>Kickxellales</taxon>
        <taxon>Kickxellaceae</taxon>
        <taxon>Linderina</taxon>
    </lineage>
</organism>
<proteinExistence type="predicted"/>
<gene>
    <name evidence="1" type="primary">SUA7_2</name>
    <name evidence="1" type="ORF">FBU59_006717</name>
</gene>
<evidence type="ECO:0000313" key="1">
    <source>
        <dbReference type="EMBL" id="KAJ1931417.1"/>
    </source>
</evidence>
<name>A0ACC1IZE2_9FUNG</name>